<dbReference type="GO" id="GO:0046872">
    <property type="term" value="F:metal ion binding"/>
    <property type="evidence" value="ECO:0007669"/>
    <property type="project" value="InterPro"/>
</dbReference>
<dbReference type="GeneID" id="19485111"/>
<dbReference type="SUPFAM" id="SSF82771">
    <property type="entry name" value="GIY-YIG endonuclease"/>
    <property type="match status" value="1"/>
</dbReference>
<dbReference type="Pfam" id="PF01541">
    <property type="entry name" value="GIY-YIG"/>
    <property type="match status" value="1"/>
</dbReference>
<name>A0A023W5C9_9CAUD</name>
<dbReference type="KEGG" id="vg:19485111"/>
<keyword evidence="2" id="KW-0460">Magnesium</keyword>
<evidence type="ECO:0000256" key="2">
    <source>
        <dbReference type="ARBA" id="ARBA00022842"/>
    </source>
</evidence>
<keyword evidence="4" id="KW-0378">Hydrolase</keyword>
<proteinExistence type="predicted"/>
<reference evidence="4 5" key="1">
    <citation type="submission" date="2014-01" db="EMBL/GenBank/DDBJ databases">
        <authorList>
            <person name="Zhang G."/>
            <person name="Jin J."/>
            <person name="Li Z.J."/>
            <person name="Wang S.W."/>
            <person name="Chen S.J."/>
            <person name="Wang S.M."/>
            <person name="Wang X.T."/>
            <person name="Li Y.H."/>
            <person name="Wang J."/>
            <person name="Yang C.K."/>
            <person name="Wang L."/>
        </authorList>
    </citation>
    <scope>NUCLEOTIDE SEQUENCE [LARGE SCALE GENOMIC DNA]</scope>
</reference>
<dbReference type="CDD" id="cd10436">
    <property type="entry name" value="GIY-YIG_EndoII_Hpy188I_like"/>
    <property type="match status" value="1"/>
</dbReference>
<dbReference type="InterPro" id="IPR000305">
    <property type="entry name" value="GIY-YIG_endonuc"/>
</dbReference>
<gene>
    <name evidence="4" type="primary">denA</name>
    <name evidence="4" type="ORF">PS2_236</name>
</gene>
<dbReference type="InterPro" id="IPR044556">
    <property type="entry name" value="EndoII-like_GIY-YIG"/>
</dbReference>
<dbReference type="OrthoDB" id="13612at10239"/>
<keyword evidence="5" id="KW-1185">Reference proteome</keyword>
<dbReference type="InterPro" id="IPR016413">
    <property type="entry name" value="Phage_T4_DenA_endoDNaseII"/>
</dbReference>
<dbReference type="EMBL" id="KJ025957">
    <property type="protein sequence ID" value="AHY25475.1"/>
    <property type="molecule type" value="Genomic_DNA"/>
</dbReference>
<evidence type="ECO:0000313" key="4">
    <source>
        <dbReference type="EMBL" id="AHY25475.1"/>
    </source>
</evidence>
<dbReference type="Proteomes" id="UP000024445">
    <property type="component" value="Segment"/>
</dbReference>
<organism evidence="4 5">
    <name type="scientific">Serratia phage PS2</name>
    <dbReference type="NCBI Taxonomy" id="1481112"/>
    <lineage>
        <taxon>Viruses</taxon>
        <taxon>Duplodnaviria</taxon>
        <taxon>Heunggongvirae</taxon>
        <taxon>Uroviricota</taxon>
        <taxon>Caudoviricetes</taxon>
        <taxon>Muldoonvirus</taxon>
        <taxon>Muldoonvirus PS2</taxon>
    </lineage>
</organism>
<accession>A0A023W5C9</accession>
<comment type="cofactor">
    <cofactor evidence="1">
        <name>Mg(2+)</name>
        <dbReference type="ChEBI" id="CHEBI:18420"/>
    </cofactor>
</comment>
<keyword evidence="4" id="KW-0540">Nuclease</keyword>
<evidence type="ECO:0000259" key="3">
    <source>
        <dbReference type="PROSITE" id="PS50164"/>
    </source>
</evidence>
<dbReference type="InterPro" id="IPR053748">
    <property type="entry name" value="Host_DNA_Degrad_Endo"/>
</dbReference>
<evidence type="ECO:0000256" key="1">
    <source>
        <dbReference type="ARBA" id="ARBA00001946"/>
    </source>
</evidence>
<dbReference type="PROSITE" id="PS50164">
    <property type="entry name" value="GIY_YIG"/>
    <property type="match status" value="1"/>
</dbReference>
<feature type="domain" description="GIY-YIG" evidence="3">
    <location>
        <begin position="31"/>
        <end position="130"/>
    </location>
</feature>
<evidence type="ECO:0000313" key="5">
    <source>
        <dbReference type="Proteomes" id="UP000024445"/>
    </source>
</evidence>
<dbReference type="SMART" id="SM00465">
    <property type="entry name" value="GIYc"/>
    <property type="match status" value="1"/>
</dbReference>
<protein>
    <submittedName>
        <fullName evidence="4">Endonuclease II</fullName>
    </submittedName>
</protein>
<keyword evidence="4" id="KW-0255">Endonuclease</keyword>
<sequence>MLNVTKQYGFIKYVDLKIENGSIPSLETENKKNVIYAITIDDDIVYIGKTKNLKKRIGYYRTAIHRSTPTSDSVKSTRIHDALKEGKTVSFYARQCFNLSMTNELGTMSISTMDLEEPMFIKLFNPPWNVQHKVKS</sequence>
<dbReference type="PIRSF" id="PIRSF004362">
    <property type="entry name" value="Endonuclease_II_phage_DenA"/>
    <property type="match status" value="1"/>
</dbReference>
<dbReference type="GO" id="GO:0004519">
    <property type="term" value="F:endonuclease activity"/>
    <property type="evidence" value="ECO:0007669"/>
    <property type="project" value="UniProtKB-KW"/>
</dbReference>
<dbReference type="RefSeq" id="YP_009030283.1">
    <property type="nucleotide sequence ID" value="NC_024121.1"/>
</dbReference>
<dbReference type="InterPro" id="IPR035901">
    <property type="entry name" value="GIY-YIG_endonuc_sf"/>
</dbReference>
<dbReference type="Gene3D" id="3.40.1440.40">
    <property type="match status" value="1"/>
</dbReference>